<dbReference type="Proteomes" id="UP001203207">
    <property type="component" value="Unassembled WGS sequence"/>
</dbReference>
<dbReference type="Pfam" id="PF13977">
    <property type="entry name" value="TetR_C_6"/>
    <property type="match status" value="1"/>
</dbReference>
<keyword evidence="4" id="KW-0804">Transcription</keyword>
<dbReference type="InterPro" id="IPR039538">
    <property type="entry name" value="BetI_C"/>
</dbReference>
<dbReference type="PANTHER" id="PTHR30055:SF234">
    <property type="entry name" value="HTH-TYPE TRANSCRIPTIONAL REGULATOR BETI"/>
    <property type="match status" value="1"/>
</dbReference>
<reference evidence="7" key="1">
    <citation type="journal article" date="2022" name="Syst. Appl. Microbiol.">
        <title>Natronocalculus amylovorans gen. nov., sp. nov., and Natranaeroarchaeum aerophilus sp. nov., dominant culturable amylolytic natronoarchaea from hypersaline soda lakes in southwestern Siberia.</title>
        <authorList>
            <person name="Sorokin D.Y."/>
            <person name="Elcheninov A.G."/>
            <person name="Khizhniak T.V."/>
            <person name="Koenen M."/>
            <person name="Bale N.J."/>
            <person name="Damste J.S.S."/>
            <person name="Kublanov I.V."/>
        </authorList>
    </citation>
    <scope>NUCLEOTIDE SEQUENCE</scope>
    <source>
        <strain evidence="7">AArc-St2</strain>
    </source>
</reference>
<dbReference type="SUPFAM" id="SSF48498">
    <property type="entry name" value="Tetracyclin repressor-like, C-terminal domain"/>
    <property type="match status" value="1"/>
</dbReference>
<evidence type="ECO:0000256" key="3">
    <source>
        <dbReference type="ARBA" id="ARBA00023125"/>
    </source>
</evidence>
<evidence type="ECO:0000256" key="4">
    <source>
        <dbReference type="ARBA" id="ARBA00023163"/>
    </source>
</evidence>
<sequence length="204" mass="23132">MAEMAVSSDIGPLKKEIMRATYQALVEHGYSDLTMQAISDEFEKSKSLLYYHYDGKADLLSAFLAYALNTFLEEIEVETTDPQTQLETLIDRLVPETIDTETYQAQIALLELRSDAPHHPLYKEQYTTVDKTLQEKITEILHTGVDSGVFSDIDPEVEAELLLSMLHGIRMRRITTHGSFPIETSRNAIYAHLDRFTSANDGEQ</sequence>
<evidence type="ECO:0000256" key="1">
    <source>
        <dbReference type="ARBA" id="ARBA00022491"/>
    </source>
</evidence>
<feature type="DNA-binding region" description="H-T-H motif" evidence="5">
    <location>
        <begin position="34"/>
        <end position="53"/>
    </location>
</feature>
<protein>
    <submittedName>
        <fullName evidence="7">TetR/AcrR family transcriptional regulator</fullName>
    </submittedName>
</protein>
<accession>A0AAE3FY94</accession>
<gene>
    <name evidence="7" type="ORF">AArcSt2_10770</name>
</gene>
<name>A0AAE3FY94_9EURY</name>
<keyword evidence="1" id="KW-0678">Repressor</keyword>
<evidence type="ECO:0000313" key="8">
    <source>
        <dbReference type="Proteomes" id="UP001203207"/>
    </source>
</evidence>
<dbReference type="EMBL" id="JAKRVX010000004">
    <property type="protein sequence ID" value="MCL9817425.1"/>
    <property type="molecule type" value="Genomic_DNA"/>
</dbReference>
<dbReference type="AlphaFoldDB" id="A0AAE3FY94"/>
<dbReference type="PANTHER" id="PTHR30055">
    <property type="entry name" value="HTH-TYPE TRANSCRIPTIONAL REGULATOR RUTR"/>
    <property type="match status" value="1"/>
</dbReference>
<organism evidence="7 8">
    <name type="scientific">Natronocalculus amylovorans</name>
    <dbReference type="NCBI Taxonomy" id="2917812"/>
    <lineage>
        <taxon>Archaea</taxon>
        <taxon>Methanobacteriati</taxon>
        <taxon>Methanobacteriota</taxon>
        <taxon>Stenosarchaea group</taxon>
        <taxon>Halobacteria</taxon>
        <taxon>Halobacteriales</taxon>
        <taxon>Haloferacaceae</taxon>
        <taxon>Natronocalculus</taxon>
    </lineage>
</organism>
<evidence type="ECO:0000256" key="5">
    <source>
        <dbReference type="PROSITE-ProRule" id="PRU00335"/>
    </source>
</evidence>
<comment type="caution">
    <text evidence="7">The sequence shown here is derived from an EMBL/GenBank/DDBJ whole genome shotgun (WGS) entry which is preliminary data.</text>
</comment>
<dbReference type="GO" id="GO:0000976">
    <property type="term" value="F:transcription cis-regulatory region binding"/>
    <property type="evidence" value="ECO:0007669"/>
    <property type="project" value="TreeGrafter"/>
</dbReference>
<dbReference type="InterPro" id="IPR009057">
    <property type="entry name" value="Homeodomain-like_sf"/>
</dbReference>
<dbReference type="RefSeq" id="WP_250584521.1">
    <property type="nucleotide sequence ID" value="NZ_JAKRVX010000004.1"/>
</dbReference>
<proteinExistence type="predicted"/>
<dbReference type="SUPFAM" id="SSF46689">
    <property type="entry name" value="Homeodomain-like"/>
    <property type="match status" value="1"/>
</dbReference>
<feature type="domain" description="HTH tetR-type" evidence="6">
    <location>
        <begin position="11"/>
        <end position="71"/>
    </location>
</feature>
<keyword evidence="3 5" id="KW-0238">DNA-binding</keyword>
<dbReference type="Pfam" id="PF00440">
    <property type="entry name" value="TetR_N"/>
    <property type="match status" value="1"/>
</dbReference>
<dbReference type="GO" id="GO:0003700">
    <property type="term" value="F:DNA-binding transcription factor activity"/>
    <property type="evidence" value="ECO:0007669"/>
    <property type="project" value="TreeGrafter"/>
</dbReference>
<dbReference type="Gene3D" id="1.10.357.10">
    <property type="entry name" value="Tetracycline Repressor, domain 2"/>
    <property type="match status" value="1"/>
</dbReference>
<reference evidence="7" key="2">
    <citation type="submission" date="2022-02" db="EMBL/GenBank/DDBJ databases">
        <authorList>
            <person name="Elcheninov A.G."/>
            <person name="Sorokin D.Y."/>
            <person name="Kublanov I.V."/>
        </authorList>
    </citation>
    <scope>NUCLEOTIDE SEQUENCE</scope>
    <source>
        <strain evidence="7">AArc-St2</strain>
    </source>
</reference>
<dbReference type="InterPro" id="IPR050109">
    <property type="entry name" value="HTH-type_TetR-like_transc_reg"/>
</dbReference>
<evidence type="ECO:0000256" key="2">
    <source>
        <dbReference type="ARBA" id="ARBA00023015"/>
    </source>
</evidence>
<evidence type="ECO:0000313" key="7">
    <source>
        <dbReference type="EMBL" id="MCL9817425.1"/>
    </source>
</evidence>
<dbReference type="PROSITE" id="PS50977">
    <property type="entry name" value="HTH_TETR_2"/>
    <property type="match status" value="1"/>
</dbReference>
<dbReference type="InterPro" id="IPR001647">
    <property type="entry name" value="HTH_TetR"/>
</dbReference>
<evidence type="ECO:0000259" key="6">
    <source>
        <dbReference type="PROSITE" id="PS50977"/>
    </source>
</evidence>
<keyword evidence="2" id="KW-0805">Transcription regulation</keyword>
<keyword evidence="8" id="KW-1185">Reference proteome</keyword>
<dbReference type="InterPro" id="IPR036271">
    <property type="entry name" value="Tet_transcr_reg_TetR-rel_C_sf"/>
</dbReference>